<dbReference type="AlphaFoldDB" id="A0A561SA82"/>
<protein>
    <submittedName>
        <fullName evidence="2">Uncharacterized protein</fullName>
    </submittedName>
</protein>
<name>A0A561SA82_9ACTN</name>
<feature type="compositionally biased region" description="Basic and acidic residues" evidence="1">
    <location>
        <begin position="7"/>
        <end position="16"/>
    </location>
</feature>
<gene>
    <name evidence="2" type="ORF">FHX73_1885</name>
</gene>
<dbReference type="OrthoDB" id="4120062at2"/>
<evidence type="ECO:0000313" key="2">
    <source>
        <dbReference type="EMBL" id="TWF71714.1"/>
    </source>
</evidence>
<dbReference type="EMBL" id="VIWT01000008">
    <property type="protein sequence ID" value="TWF71714.1"/>
    <property type="molecule type" value="Genomic_DNA"/>
</dbReference>
<reference evidence="2 3" key="1">
    <citation type="submission" date="2019-06" db="EMBL/GenBank/DDBJ databases">
        <title>Sequencing the genomes of 1000 actinobacteria strains.</title>
        <authorList>
            <person name="Klenk H.-P."/>
        </authorList>
    </citation>
    <scope>NUCLEOTIDE SEQUENCE [LARGE SCALE GENOMIC DNA]</scope>
    <source>
        <strain evidence="2 3">DSM 44826</strain>
    </source>
</reference>
<feature type="region of interest" description="Disordered" evidence="1">
    <location>
        <begin position="1"/>
        <end position="20"/>
    </location>
</feature>
<accession>A0A561SA82</accession>
<keyword evidence="3" id="KW-1185">Reference proteome</keyword>
<evidence type="ECO:0000256" key="1">
    <source>
        <dbReference type="SAM" id="MobiDB-lite"/>
    </source>
</evidence>
<organism evidence="2 3">
    <name type="scientific">Kitasatospora viridis</name>
    <dbReference type="NCBI Taxonomy" id="281105"/>
    <lineage>
        <taxon>Bacteria</taxon>
        <taxon>Bacillati</taxon>
        <taxon>Actinomycetota</taxon>
        <taxon>Actinomycetes</taxon>
        <taxon>Kitasatosporales</taxon>
        <taxon>Streptomycetaceae</taxon>
        <taxon>Kitasatospora</taxon>
    </lineage>
</organism>
<evidence type="ECO:0000313" key="3">
    <source>
        <dbReference type="Proteomes" id="UP000317940"/>
    </source>
</evidence>
<comment type="caution">
    <text evidence="2">The sequence shown here is derived from an EMBL/GenBank/DDBJ whole genome shotgun (WGS) entry which is preliminary data.</text>
</comment>
<sequence length="79" mass="8267">MISSAADAERANDDAQFHPADMYAGPTLEIGGTWVFVSFEPDGTLLIGVASKDDDCTATRPDGTIPIKVTVDGETVHTG</sequence>
<proteinExistence type="predicted"/>
<dbReference type="RefSeq" id="WP_145911510.1">
    <property type="nucleotide sequence ID" value="NZ_BAAAMZ010000022.1"/>
</dbReference>
<dbReference type="Proteomes" id="UP000317940">
    <property type="component" value="Unassembled WGS sequence"/>
</dbReference>